<accession>A0ABQ3DHI0</accession>
<comment type="caution">
    <text evidence="1">The sequence shown here is derived from an EMBL/GenBank/DDBJ whole genome shotgun (WGS) entry which is preliminary data.</text>
</comment>
<protein>
    <submittedName>
        <fullName evidence="1">Uncharacterized protein</fullName>
    </submittedName>
</protein>
<dbReference type="Proteomes" id="UP000599437">
    <property type="component" value="Unassembled WGS sequence"/>
</dbReference>
<gene>
    <name evidence="1" type="ORF">GCM10010346_18360</name>
</gene>
<dbReference type="EMBL" id="BMVO01000004">
    <property type="protein sequence ID" value="GHA96027.1"/>
    <property type="molecule type" value="Genomic_DNA"/>
</dbReference>
<proteinExistence type="predicted"/>
<evidence type="ECO:0000313" key="1">
    <source>
        <dbReference type="EMBL" id="GHA96027.1"/>
    </source>
</evidence>
<reference evidence="2" key="1">
    <citation type="journal article" date="2019" name="Int. J. Syst. Evol. Microbiol.">
        <title>The Global Catalogue of Microorganisms (GCM) 10K type strain sequencing project: providing services to taxonomists for standard genome sequencing and annotation.</title>
        <authorList>
            <consortium name="The Broad Institute Genomics Platform"/>
            <consortium name="The Broad Institute Genome Sequencing Center for Infectious Disease"/>
            <person name="Wu L."/>
            <person name="Ma J."/>
        </authorList>
    </citation>
    <scope>NUCLEOTIDE SEQUENCE [LARGE SCALE GENOMIC DNA]</scope>
    <source>
        <strain evidence="2">JCM 4737</strain>
    </source>
</reference>
<keyword evidence="2" id="KW-1185">Reference proteome</keyword>
<evidence type="ECO:0000313" key="2">
    <source>
        <dbReference type="Proteomes" id="UP000599437"/>
    </source>
</evidence>
<sequence>MTVINDSTGAELAEGFLQGVVNEPMRAATKLLGAHSDGFWLRRFATDHALAAAAGHALIDHSGRYPTVDWDGVGLLLKSPGWSGDASRSQVAVVEFAASLVNRCPVQLGQVSGAVDDAEFQLLLRALEEATYGDAR</sequence>
<name>A0ABQ3DHI0_9ACTN</name>
<organism evidence="1 2">
    <name type="scientific">Streptomyces chryseus</name>
    <dbReference type="NCBI Taxonomy" id="68186"/>
    <lineage>
        <taxon>Bacteria</taxon>
        <taxon>Bacillati</taxon>
        <taxon>Actinomycetota</taxon>
        <taxon>Actinomycetes</taxon>
        <taxon>Kitasatosporales</taxon>
        <taxon>Streptomycetaceae</taxon>
        <taxon>Streptomyces</taxon>
    </lineage>
</organism>
<dbReference type="RefSeq" id="WP_138897243.1">
    <property type="nucleotide sequence ID" value="NZ_BMVO01000004.1"/>
</dbReference>